<proteinExistence type="predicted"/>
<name>A0ACC0TS29_9AGAM</name>
<accession>A0ACC0TS29</accession>
<protein>
    <submittedName>
        <fullName evidence="1">Uncharacterized protein</fullName>
    </submittedName>
</protein>
<gene>
    <name evidence="1" type="ORF">F5148DRAFT_859155</name>
</gene>
<comment type="caution">
    <text evidence="1">The sequence shown here is derived from an EMBL/GenBank/DDBJ whole genome shotgun (WGS) entry which is preliminary data.</text>
</comment>
<evidence type="ECO:0000313" key="2">
    <source>
        <dbReference type="Proteomes" id="UP001207468"/>
    </source>
</evidence>
<evidence type="ECO:0000313" key="1">
    <source>
        <dbReference type="EMBL" id="KAI9439407.1"/>
    </source>
</evidence>
<dbReference type="Proteomes" id="UP001207468">
    <property type="component" value="Unassembled WGS sequence"/>
</dbReference>
<sequence length="159" mass="16548">MATAAADSSISSISSIAGSPPPPPPSSSSPSSSPSPSPSPSPRRPTGTARASFPSSCGAWPPQPALFSSAPATLCVVSPLLLSLLLLSTRASPPRLACFSRPLCSLSWARTGEAVRARLTPSRPRPQEWALARHETSPMLEKSSRRAWTYCAEVAGGRL</sequence>
<dbReference type="EMBL" id="JAGFNK010000805">
    <property type="protein sequence ID" value="KAI9439407.1"/>
    <property type="molecule type" value="Genomic_DNA"/>
</dbReference>
<reference evidence="1" key="1">
    <citation type="submission" date="2021-03" db="EMBL/GenBank/DDBJ databases">
        <title>Evolutionary priming and transition to the ectomycorrhizal habit in an iconic lineage of mushroom-forming fungi: is preadaptation a requirement?</title>
        <authorList>
            <consortium name="DOE Joint Genome Institute"/>
            <person name="Looney B.P."/>
            <person name="Miyauchi S."/>
            <person name="Morin E."/>
            <person name="Drula E."/>
            <person name="Courty P.E."/>
            <person name="Chicoki N."/>
            <person name="Fauchery L."/>
            <person name="Kohler A."/>
            <person name="Kuo A."/>
            <person name="LaButti K."/>
            <person name="Pangilinan J."/>
            <person name="Lipzen A."/>
            <person name="Riley R."/>
            <person name="Andreopoulos W."/>
            <person name="He G."/>
            <person name="Johnson J."/>
            <person name="Barry K.W."/>
            <person name="Grigoriev I.V."/>
            <person name="Nagy L."/>
            <person name="Hibbett D."/>
            <person name="Henrissat B."/>
            <person name="Matheny P.B."/>
            <person name="Labbe J."/>
            <person name="Martin A.F."/>
        </authorList>
    </citation>
    <scope>NUCLEOTIDE SEQUENCE</scope>
    <source>
        <strain evidence="1">BPL698</strain>
    </source>
</reference>
<organism evidence="1 2">
    <name type="scientific">Russula earlei</name>
    <dbReference type="NCBI Taxonomy" id="71964"/>
    <lineage>
        <taxon>Eukaryota</taxon>
        <taxon>Fungi</taxon>
        <taxon>Dikarya</taxon>
        <taxon>Basidiomycota</taxon>
        <taxon>Agaricomycotina</taxon>
        <taxon>Agaricomycetes</taxon>
        <taxon>Russulales</taxon>
        <taxon>Russulaceae</taxon>
        <taxon>Russula</taxon>
    </lineage>
</organism>
<keyword evidence="2" id="KW-1185">Reference proteome</keyword>